<dbReference type="GO" id="GO:0019557">
    <property type="term" value="P:L-histidine catabolic process to glutamate and formate"/>
    <property type="evidence" value="ECO:0007669"/>
    <property type="project" value="UniProtKB-UniPathway"/>
</dbReference>
<dbReference type="GO" id="GO:0019556">
    <property type="term" value="P:L-histidine catabolic process to glutamate and formamide"/>
    <property type="evidence" value="ECO:0007669"/>
    <property type="project" value="UniProtKB-UniRule"/>
</dbReference>
<evidence type="ECO:0000256" key="4">
    <source>
        <dbReference type="ARBA" id="ARBA00022808"/>
    </source>
</evidence>
<dbReference type="Pfam" id="PF01979">
    <property type="entry name" value="Amidohydro_1"/>
    <property type="match status" value="1"/>
</dbReference>
<keyword evidence="2 7" id="KW-0479">Metal-binding</keyword>
<reference evidence="9 10" key="1">
    <citation type="submission" date="2016-03" db="EMBL/GenBank/DDBJ databases">
        <authorList>
            <person name="Ploux O."/>
        </authorList>
    </citation>
    <scope>NUCLEOTIDE SEQUENCE [LARGE SCALE GENOMIC DNA]</scope>
    <source>
        <strain evidence="9 10">R0</strain>
    </source>
</reference>
<dbReference type="InterPro" id="IPR011059">
    <property type="entry name" value="Metal-dep_hydrolase_composite"/>
</dbReference>
<dbReference type="Gene3D" id="3.20.20.140">
    <property type="entry name" value="Metal-dependent hydrolases"/>
    <property type="match status" value="1"/>
</dbReference>
<feature type="binding site" evidence="7">
    <location>
        <position position="248"/>
    </location>
    <ligand>
        <name>Fe(3+)</name>
        <dbReference type="ChEBI" id="CHEBI:29034"/>
    </ligand>
</feature>
<evidence type="ECO:0000259" key="8">
    <source>
        <dbReference type="Pfam" id="PF01979"/>
    </source>
</evidence>
<dbReference type="GO" id="GO:0005506">
    <property type="term" value="F:iron ion binding"/>
    <property type="evidence" value="ECO:0007669"/>
    <property type="project" value="UniProtKB-UniRule"/>
</dbReference>
<feature type="binding site" evidence="7">
    <location>
        <position position="184"/>
    </location>
    <ligand>
        <name>4-imidazolone-5-propanoate</name>
        <dbReference type="ChEBI" id="CHEBI:77893"/>
    </ligand>
</feature>
<dbReference type="SUPFAM" id="SSF51338">
    <property type="entry name" value="Composite domain of metallo-dependent hydrolases"/>
    <property type="match status" value="1"/>
</dbReference>
<dbReference type="UniPathway" id="UPA00379">
    <property type="reaction ID" value="UER00551"/>
</dbReference>
<dbReference type="NCBIfam" id="TIGR01224">
    <property type="entry name" value="hutI"/>
    <property type="match status" value="1"/>
</dbReference>
<keyword evidence="7" id="KW-0963">Cytoplasm</keyword>
<feature type="binding site" evidence="7">
    <location>
        <position position="322"/>
    </location>
    <ligand>
        <name>Fe(3+)</name>
        <dbReference type="ChEBI" id="CHEBI:29034"/>
    </ligand>
</feature>
<dbReference type="InterPro" id="IPR032466">
    <property type="entry name" value="Metal_Hydrolase"/>
</dbReference>
<protein>
    <recommendedName>
        <fullName evidence="1 7">Imidazolonepropionase</fullName>
        <ecNumber evidence="1 7">3.5.2.7</ecNumber>
    </recommendedName>
    <alternativeName>
        <fullName evidence="7">Imidazolone-5-propionate hydrolase</fullName>
    </alternativeName>
</protein>
<feature type="binding site" evidence="7">
    <location>
        <position position="84"/>
    </location>
    <ligand>
        <name>Zn(2+)</name>
        <dbReference type="ChEBI" id="CHEBI:29105"/>
    </ligand>
</feature>
<keyword evidence="10" id="KW-1185">Reference proteome</keyword>
<evidence type="ECO:0000256" key="6">
    <source>
        <dbReference type="ARBA" id="ARBA00023004"/>
    </source>
</evidence>
<feature type="binding site" evidence="7">
    <location>
        <position position="84"/>
    </location>
    <ligand>
        <name>Fe(3+)</name>
        <dbReference type="ChEBI" id="CHEBI:29034"/>
    </ligand>
</feature>
<keyword evidence="3 7" id="KW-0378">Hydrolase</keyword>
<feature type="domain" description="Amidohydrolase-related" evidence="8">
    <location>
        <begin position="73"/>
        <end position="387"/>
    </location>
</feature>
<feature type="binding site" evidence="7">
    <location>
        <position position="91"/>
    </location>
    <ligand>
        <name>4-imidazolone-5-propanoate</name>
        <dbReference type="ChEBI" id="CHEBI:77893"/>
    </ligand>
</feature>
<keyword evidence="4 7" id="KW-0369">Histidine metabolism</keyword>
<keyword evidence="6 7" id="KW-0408">Iron</keyword>
<dbReference type="EC" id="3.5.2.7" evidence="1 7"/>
<comment type="similarity">
    <text evidence="7">Belongs to the metallo-dependent hydrolases superfamily. HutI family.</text>
</comment>
<dbReference type="PANTHER" id="PTHR42752">
    <property type="entry name" value="IMIDAZOLONEPROPIONASE"/>
    <property type="match status" value="1"/>
</dbReference>
<evidence type="ECO:0000256" key="5">
    <source>
        <dbReference type="ARBA" id="ARBA00022833"/>
    </source>
</evidence>
<dbReference type="RefSeq" id="WP_061833176.1">
    <property type="nucleotide sequence ID" value="NZ_LUKE01000001.1"/>
</dbReference>
<comment type="subcellular location">
    <subcellularLocation>
        <location evidence="7">Cytoplasm</location>
    </subcellularLocation>
</comment>
<feature type="binding site" evidence="7">
    <location>
        <position position="326"/>
    </location>
    <ligand>
        <name>N-formimidoyl-L-glutamate</name>
        <dbReference type="ChEBI" id="CHEBI:58928"/>
    </ligand>
</feature>
<dbReference type="GO" id="GO:0050480">
    <property type="term" value="F:imidazolonepropionase activity"/>
    <property type="evidence" value="ECO:0007669"/>
    <property type="project" value="UniProtKB-UniRule"/>
</dbReference>
<organism evidence="9 10">
    <name type="scientific">Bdellovibrio bacteriovorus</name>
    <dbReference type="NCBI Taxonomy" id="959"/>
    <lineage>
        <taxon>Bacteria</taxon>
        <taxon>Pseudomonadati</taxon>
        <taxon>Bdellovibrionota</taxon>
        <taxon>Bdellovibrionia</taxon>
        <taxon>Bdellovibrionales</taxon>
        <taxon>Pseudobdellovibrionaceae</taxon>
        <taxon>Bdellovibrio</taxon>
    </lineage>
</organism>
<comment type="function">
    <text evidence="7">Catalyzes the hydrolytic cleavage of the carbon-nitrogen bond in imidazolone-5-propanoate to yield N-formimidoyl-L-glutamate. It is the third step in the universal histidine degradation pathway.</text>
</comment>
<dbReference type="HAMAP" id="MF_00372">
    <property type="entry name" value="HutI"/>
    <property type="match status" value="1"/>
</dbReference>
<gene>
    <name evidence="7" type="primary">hutI</name>
    <name evidence="9" type="ORF">AZI86_00710</name>
</gene>
<feature type="binding site" evidence="7">
    <location>
        <position position="251"/>
    </location>
    <ligand>
        <name>4-imidazolone-5-propanoate</name>
        <dbReference type="ChEBI" id="CHEBI:77893"/>
    </ligand>
</feature>
<feature type="binding site" evidence="7">
    <location>
        <position position="82"/>
    </location>
    <ligand>
        <name>Zn(2+)</name>
        <dbReference type="ChEBI" id="CHEBI:29105"/>
    </ligand>
</feature>
<evidence type="ECO:0000256" key="7">
    <source>
        <dbReference type="HAMAP-Rule" id="MF_00372"/>
    </source>
</evidence>
<evidence type="ECO:0000256" key="1">
    <source>
        <dbReference type="ARBA" id="ARBA00012864"/>
    </source>
</evidence>
<evidence type="ECO:0000313" key="10">
    <source>
        <dbReference type="Proteomes" id="UP000075320"/>
    </source>
</evidence>
<feature type="binding site" evidence="7">
    <location>
        <position position="154"/>
    </location>
    <ligand>
        <name>4-imidazolone-5-propanoate</name>
        <dbReference type="ChEBI" id="CHEBI:77893"/>
    </ligand>
</feature>
<proteinExistence type="inferred from homology"/>
<dbReference type="InterPro" id="IPR006680">
    <property type="entry name" value="Amidohydro-rel"/>
</dbReference>
<dbReference type="GO" id="GO:0005737">
    <property type="term" value="C:cytoplasm"/>
    <property type="evidence" value="ECO:0007669"/>
    <property type="project" value="UniProtKB-SubCell"/>
</dbReference>
<feature type="binding site" evidence="7">
    <location>
        <position position="322"/>
    </location>
    <ligand>
        <name>Zn(2+)</name>
        <dbReference type="ChEBI" id="CHEBI:29105"/>
    </ligand>
</feature>
<dbReference type="Gene3D" id="2.30.40.10">
    <property type="entry name" value="Urease, subunit C, domain 1"/>
    <property type="match status" value="1"/>
</dbReference>
<dbReference type="Proteomes" id="UP000075320">
    <property type="component" value="Unassembled WGS sequence"/>
</dbReference>
<dbReference type="EMBL" id="LUKE01000001">
    <property type="protein sequence ID" value="KYG65632.1"/>
    <property type="molecule type" value="Genomic_DNA"/>
</dbReference>
<evidence type="ECO:0000313" key="9">
    <source>
        <dbReference type="EMBL" id="KYG65632.1"/>
    </source>
</evidence>
<feature type="binding site" evidence="7">
    <location>
        <position position="327"/>
    </location>
    <ligand>
        <name>4-imidazolone-5-propanoate</name>
        <dbReference type="ChEBI" id="CHEBI:77893"/>
    </ligand>
</feature>
<dbReference type="GO" id="GO:0008270">
    <property type="term" value="F:zinc ion binding"/>
    <property type="evidence" value="ECO:0007669"/>
    <property type="project" value="UniProtKB-UniRule"/>
</dbReference>
<feature type="binding site" evidence="7">
    <location>
        <position position="324"/>
    </location>
    <ligand>
        <name>N-formimidoyl-L-glutamate</name>
        <dbReference type="ChEBI" id="CHEBI:58928"/>
    </ligand>
</feature>
<dbReference type="PANTHER" id="PTHR42752:SF1">
    <property type="entry name" value="IMIDAZOLONEPROPIONASE-RELATED"/>
    <property type="match status" value="1"/>
</dbReference>
<comment type="cofactor">
    <cofactor evidence="7">
        <name>Zn(2+)</name>
        <dbReference type="ChEBI" id="CHEBI:29105"/>
    </cofactor>
    <cofactor evidence="7">
        <name>Fe(3+)</name>
        <dbReference type="ChEBI" id="CHEBI:29034"/>
    </cofactor>
    <text evidence="7">Binds 1 zinc or iron ion per subunit.</text>
</comment>
<comment type="catalytic activity">
    <reaction evidence="7">
        <text>4-imidazolone-5-propanoate + H2O = N-formimidoyl-L-glutamate</text>
        <dbReference type="Rhea" id="RHEA:23660"/>
        <dbReference type="ChEBI" id="CHEBI:15377"/>
        <dbReference type="ChEBI" id="CHEBI:58928"/>
        <dbReference type="ChEBI" id="CHEBI:77893"/>
        <dbReference type="EC" id="3.5.2.7"/>
    </reaction>
</comment>
<keyword evidence="5 7" id="KW-0862">Zinc</keyword>
<feature type="binding site" evidence="7">
    <location>
        <position position="248"/>
    </location>
    <ligand>
        <name>Zn(2+)</name>
        <dbReference type="ChEBI" id="CHEBI:29105"/>
    </ligand>
</feature>
<comment type="pathway">
    <text evidence="7">Amino-acid degradation; L-histidine degradation into L-glutamate; N-formimidoyl-L-glutamate from L-histidine: step 3/3.</text>
</comment>
<sequence length="414" mass="45205">MAVLLKNISTLLTLQGAAAKAGRRVTEEDLSIQTNASVFLDKDRIVWVGPTKKLPKEYAKKKSVKEYDCKGRTVLPGFVEAHTHLIFEGDRAAEFEMRQRGVSYQEIAAKGGGILSTMKKTRAASLQQLVKSGQKRADQFVAQGVTTLEIKSGYSLNLKDEMKMLEAANKIQGPRTVTTFLGAHALPPEFKTYEDYLDFLATEVLPRVQKKKLAQRVDVFIEKGFFPTQASEVYLRHAQSLGFDVVVHADQLSLSGGSDVAVKLGALSGDHLLQISEKEIKSLANSEVTCVLLPASDLYMKTKYPAARELIDAGARVAVATDFNPGSSPTQDLNFVGLLARIEMKMTLPEVISAYTVGAAHALNLANEVGSIEVGKSADLISIEQDWQTLFYSVGARLEPLVFSRGKKLLGPSK</sequence>
<dbReference type="OrthoDB" id="5288479at2"/>
<accession>A0A150WME2</accession>
<comment type="caution">
    <text evidence="9">The sequence shown here is derived from an EMBL/GenBank/DDBJ whole genome shotgun (WGS) entry which is preliminary data.</text>
</comment>
<evidence type="ECO:0000256" key="3">
    <source>
        <dbReference type="ARBA" id="ARBA00022801"/>
    </source>
</evidence>
<evidence type="ECO:0000256" key="2">
    <source>
        <dbReference type="ARBA" id="ARBA00022723"/>
    </source>
</evidence>
<name>A0A150WME2_BDEBC</name>
<dbReference type="InterPro" id="IPR005920">
    <property type="entry name" value="HutI"/>
</dbReference>
<dbReference type="SUPFAM" id="SSF51556">
    <property type="entry name" value="Metallo-dependent hydrolases"/>
    <property type="match status" value="1"/>
</dbReference>
<dbReference type="AlphaFoldDB" id="A0A150WME2"/>
<feature type="binding site" evidence="7">
    <location>
        <position position="82"/>
    </location>
    <ligand>
        <name>Fe(3+)</name>
        <dbReference type="ChEBI" id="CHEBI:29034"/>
    </ligand>
</feature>
<feature type="binding site" evidence="7">
    <location>
        <position position="154"/>
    </location>
    <ligand>
        <name>N-formimidoyl-L-glutamate</name>
        <dbReference type="ChEBI" id="CHEBI:58928"/>
    </ligand>
</feature>